<evidence type="ECO:0000313" key="2">
    <source>
        <dbReference type="Proteomes" id="UP000581135"/>
    </source>
</evidence>
<reference evidence="1 2" key="1">
    <citation type="submission" date="2020-08" db="EMBL/GenBank/DDBJ databases">
        <title>Genomic Encyclopedia of Type Strains, Phase III (KMG-III): the genomes of soil and plant-associated and newly described type strains.</title>
        <authorList>
            <person name="Whitman W."/>
        </authorList>
    </citation>
    <scope>NUCLEOTIDE SEQUENCE [LARGE SCALE GENOMIC DNA]</scope>
    <source>
        <strain evidence="1 2">CECT 8803</strain>
    </source>
</reference>
<proteinExistence type="predicted"/>
<dbReference type="RefSeq" id="WP_183414832.1">
    <property type="nucleotide sequence ID" value="NZ_JACHXA010000001.1"/>
</dbReference>
<comment type="caution">
    <text evidence="1">The sequence shown here is derived from an EMBL/GenBank/DDBJ whole genome shotgun (WGS) entry which is preliminary data.</text>
</comment>
<sequence length="197" mass="22111">MFAVLLLSAPVHAQVPPEKPTPPAISKPMAVTVYGGRLLNGNFSRLFYDPFSADALNTGLVAITGSYRVHRFDFGLSFEVEAGVAQRFGDEDLTEIWAAAVARWDRFPWNDYVYTTLGVAFWGPNYSTKISDHEQSRNSGKKTHWMNMFSPEVTFAPPDQKDLELVLRLHHRSGVFGLYNGTDSGSTFWTAGVRYHF</sequence>
<dbReference type="AlphaFoldDB" id="A0A839SNI5"/>
<dbReference type="Proteomes" id="UP000581135">
    <property type="component" value="Unassembled WGS sequence"/>
</dbReference>
<keyword evidence="2" id="KW-1185">Reference proteome</keyword>
<protein>
    <recommendedName>
        <fullName evidence="3">Outer membrane protein beta-barrel domain-containing protein</fullName>
    </recommendedName>
</protein>
<dbReference type="EMBL" id="JACHXA010000001">
    <property type="protein sequence ID" value="MBB3064012.1"/>
    <property type="molecule type" value="Genomic_DNA"/>
</dbReference>
<organism evidence="1 2">
    <name type="scientific">Limibacillus halophilus</name>
    <dbReference type="NCBI Taxonomy" id="1579333"/>
    <lineage>
        <taxon>Bacteria</taxon>
        <taxon>Pseudomonadati</taxon>
        <taxon>Pseudomonadota</taxon>
        <taxon>Alphaproteobacteria</taxon>
        <taxon>Rhodospirillales</taxon>
        <taxon>Rhodovibrionaceae</taxon>
        <taxon>Limibacillus</taxon>
    </lineage>
</organism>
<evidence type="ECO:0000313" key="1">
    <source>
        <dbReference type="EMBL" id="MBB3064012.1"/>
    </source>
</evidence>
<evidence type="ECO:0008006" key="3">
    <source>
        <dbReference type="Google" id="ProtNLM"/>
    </source>
</evidence>
<name>A0A839SNI5_9PROT</name>
<accession>A0A839SNI5</accession>
<gene>
    <name evidence="1" type="ORF">FHR98_000277</name>
</gene>